<dbReference type="Gene3D" id="3.40.50.300">
    <property type="entry name" value="P-loop containing nucleotide triphosphate hydrolases"/>
    <property type="match status" value="2"/>
</dbReference>
<dbReference type="InterPro" id="IPR027417">
    <property type="entry name" value="P-loop_NTPase"/>
</dbReference>
<name>A0A0K2GCJ3_NITMO</name>
<organism evidence="11 12">
    <name type="scientific">Nitrospira moscoviensis</name>
    <dbReference type="NCBI Taxonomy" id="42253"/>
    <lineage>
        <taxon>Bacteria</taxon>
        <taxon>Pseudomonadati</taxon>
        <taxon>Nitrospirota</taxon>
        <taxon>Nitrospiria</taxon>
        <taxon>Nitrospirales</taxon>
        <taxon>Nitrospiraceae</taxon>
        <taxon>Nitrospira</taxon>
    </lineage>
</organism>
<keyword evidence="4" id="KW-0378">Hydrolase</keyword>
<feature type="domain" description="PD-(D/E)XK endonuclease-like" evidence="10">
    <location>
        <begin position="750"/>
        <end position="1029"/>
    </location>
</feature>
<reference evidence="11 12" key="1">
    <citation type="journal article" date="2015" name="Proc. Natl. Acad. Sci. U.S.A.">
        <title>Expanded metabolic versatility of ubiquitous nitrite-oxidizing bacteria from the genus Nitrospira.</title>
        <authorList>
            <person name="Koch H."/>
            <person name="Lucker S."/>
            <person name="Albertsen M."/>
            <person name="Kitzinger K."/>
            <person name="Herbold C."/>
            <person name="Spieck E."/>
            <person name="Nielsen P.H."/>
            <person name="Wagner M."/>
            <person name="Daims H."/>
        </authorList>
    </citation>
    <scope>NUCLEOTIDE SEQUENCE [LARGE SCALE GENOMIC DNA]</scope>
    <source>
        <strain evidence="11 12">NSP M-1</strain>
    </source>
</reference>
<dbReference type="OrthoDB" id="5487982at2"/>
<evidence type="ECO:0000256" key="2">
    <source>
        <dbReference type="ARBA" id="ARBA00022741"/>
    </source>
</evidence>
<evidence type="ECO:0000256" key="1">
    <source>
        <dbReference type="ARBA" id="ARBA00022722"/>
    </source>
</evidence>
<evidence type="ECO:0000256" key="6">
    <source>
        <dbReference type="ARBA" id="ARBA00022839"/>
    </source>
</evidence>
<accession>A0A0K2GCJ3</accession>
<dbReference type="GO" id="GO:0004386">
    <property type="term" value="F:helicase activity"/>
    <property type="evidence" value="ECO:0007669"/>
    <property type="project" value="UniProtKB-KW"/>
</dbReference>
<keyword evidence="12" id="KW-1185">Reference proteome</keyword>
<dbReference type="InterPro" id="IPR011604">
    <property type="entry name" value="PDDEXK-like_dom_sf"/>
</dbReference>
<dbReference type="InterPro" id="IPR038726">
    <property type="entry name" value="PDDEXK_AddAB-type"/>
</dbReference>
<evidence type="ECO:0000256" key="7">
    <source>
        <dbReference type="ARBA" id="ARBA00022840"/>
    </source>
</evidence>
<dbReference type="KEGG" id="nmv:NITMOv2_2265"/>
<dbReference type="PANTHER" id="PTHR30591:SF1">
    <property type="entry name" value="RECBCD ENZYME SUBUNIT RECC"/>
    <property type="match status" value="1"/>
</dbReference>
<keyword evidence="2" id="KW-0547">Nucleotide-binding</keyword>
<dbReference type="Pfam" id="PF12705">
    <property type="entry name" value="PDDEXK_1"/>
    <property type="match status" value="1"/>
</dbReference>
<dbReference type="Gene3D" id="3.90.320.10">
    <property type="match status" value="1"/>
</dbReference>
<evidence type="ECO:0000313" key="12">
    <source>
        <dbReference type="Proteomes" id="UP000069205"/>
    </source>
</evidence>
<evidence type="ECO:0000256" key="5">
    <source>
        <dbReference type="ARBA" id="ARBA00022806"/>
    </source>
</evidence>
<keyword evidence="7" id="KW-0067">ATP-binding</keyword>
<keyword evidence="6" id="KW-0269">Exonuclease</keyword>
<keyword evidence="9" id="KW-0234">DNA repair</keyword>
<dbReference type="EMBL" id="CP011801">
    <property type="protein sequence ID" value="ALA58681.1"/>
    <property type="molecule type" value="Genomic_DNA"/>
</dbReference>
<evidence type="ECO:0000256" key="9">
    <source>
        <dbReference type="ARBA" id="ARBA00023204"/>
    </source>
</evidence>
<evidence type="ECO:0000256" key="8">
    <source>
        <dbReference type="ARBA" id="ARBA00023125"/>
    </source>
</evidence>
<dbReference type="GO" id="GO:0006310">
    <property type="term" value="P:DNA recombination"/>
    <property type="evidence" value="ECO:0007669"/>
    <property type="project" value="TreeGrafter"/>
</dbReference>
<keyword evidence="5" id="KW-0347">Helicase</keyword>
<evidence type="ECO:0000256" key="4">
    <source>
        <dbReference type="ARBA" id="ARBA00022801"/>
    </source>
</evidence>
<keyword evidence="8" id="KW-0238">DNA-binding</keyword>
<protein>
    <recommendedName>
        <fullName evidence="10">PD-(D/E)XK endonuclease-like domain-containing protein</fullName>
    </recommendedName>
</protein>
<dbReference type="RefSeq" id="WP_053379816.1">
    <property type="nucleotide sequence ID" value="NZ_CP011801.1"/>
</dbReference>
<evidence type="ECO:0000313" key="11">
    <source>
        <dbReference type="EMBL" id="ALA58681.1"/>
    </source>
</evidence>
<dbReference type="STRING" id="42253.NITMOv2_2265"/>
<dbReference type="GO" id="GO:0005524">
    <property type="term" value="F:ATP binding"/>
    <property type="evidence" value="ECO:0007669"/>
    <property type="project" value="UniProtKB-KW"/>
</dbReference>
<dbReference type="Proteomes" id="UP000069205">
    <property type="component" value="Chromosome"/>
</dbReference>
<dbReference type="GO" id="GO:0004527">
    <property type="term" value="F:exonuclease activity"/>
    <property type="evidence" value="ECO:0007669"/>
    <property type="project" value="UniProtKB-KW"/>
</dbReference>
<evidence type="ECO:0000256" key="3">
    <source>
        <dbReference type="ARBA" id="ARBA00022763"/>
    </source>
</evidence>
<dbReference type="PATRIC" id="fig|42253.5.peg.2230"/>
<dbReference type="GO" id="GO:0006281">
    <property type="term" value="P:DNA repair"/>
    <property type="evidence" value="ECO:0007669"/>
    <property type="project" value="UniProtKB-KW"/>
</dbReference>
<dbReference type="SUPFAM" id="SSF52540">
    <property type="entry name" value="P-loop containing nucleoside triphosphate hydrolases"/>
    <property type="match status" value="1"/>
</dbReference>
<dbReference type="GO" id="GO:0003677">
    <property type="term" value="F:DNA binding"/>
    <property type="evidence" value="ECO:0007669"/>
    <property type="project" value="UniProtKB-KW"/>
</dbReference>
<keyword evidence="3" id="KW-0227">DNA damage</keyword>
<gene>
    <name evidence="11" type="ORF">NITMOv2_2265</name>
</gene>
<sequence length="1059" mass="117315">MLHVVTGRFHPHLEAALVDHISRAKAADPFAALAVLVPSQPLVERLAHLLAVEHRLSLLNLHLLTFHQLALSLAAEAGELAAVPDVVDDLFFEQLVRHLVRSRLTAVAPLQQIGHSSGTWAALWSTVRDLKDGGVDPAAALRAVEEDCFGQDDRAWLAALFSLQAAVEGAGKALAVGTADDLAAAITPFVPRSGWIRGVGQVFYYGFYDLTQVQLSLLEAVATAAPTTLFFPLDDGPSFRFARRFFDRAIQPLVPSSDHVVHLAGTPASKAPAPRAPSLTVRSVVGAEEEVAATCRQILDLVETNGYRFEDIGVVARSLDAYRTVLPPAFERHRIPLVSGIGLPLIQEPLCKTLLQLAALPLHEYYRATMLDIVTSPLYRSRHCDQAPPAHVRPDLWKLLVPALHITRGTEEWTRLEKAGQAALAIDGDDEPEHIGPIAVPPEVIRLLWLVVSELLEDTAAWPAHGTVAQLAASLQQTLDRHLFRPDEAAESQDSPAGLVQQGLDRVFRTLAQLDAIGDRITWQEFVDLLTHVLERTTVPPAPAAHRGVAVLDAMAARGLPFKALFLLGLNDTVFPRYIREDPFLRDRHRRVLDATLGFKIDEKLAGYEEETLLLTLMQQAAADRLILSYQRADEQGRQLTASPAVAAAARLCGHDDVSIESVPRRLTDRVRQKPVLKNFLPPDDLALWLTLTGRDAAPLLEAVGRDADSFRRGRDALERLEHDRFVLSACDGITGELADHWSRLEQRGLAPTPLERYAHCPFQYFAADVLRLEPVRQPLTPEWDPALIGTVCHAALRRCYEQLIPMGWPANPVTDDTVEWCVYTAVTQAAEEHEARWRTGHYLLWELAKELIVELIAAAVEADEAAYAEEPFLPVAFEVEAEGRLPPLADGDAPLKIRGRVDRIDRHRDGERLRVIDYKFKIGSSGKPEDRNLVQAAARGLRLQPPLYACLDLPPGGRKPADVHLVFLAPRWPTPIARATFESAVWSSAPGARIRDTIRLLLDGIRAGRFFILPDGYCDRCEFRVACRRDHTPTWWRAYRAAEPHELRALRGLTIKDA</sequence>
<keyword evidence="1" id="KW-0540">Nuclease</keyword>
<dbReference type="PANTHER" id="PTHR30591">
    <property type="entry name" value="RECBCD ENZYME SUBUNIT RECC"/>
    <property type="match status" value="1"/>
</dbReference>
<evidence type="ECO:0000259" key="10">
    <source>
        <dbReference type="Pfam" id="PF12705"/>
    </source>
</evidence>
<dbReference type="AlphaFoldDB" id="A0A0K2GCJ3"/>
<proteinExistence type="predicted"/>